<feature type="domain" description="RING-type" evidence="10">
    <location>
        <begin position="523"/>
        <end position="578"/>
    </location>
</feature>
<name>A0A9P8HV22_9PEZI</name>
<keyword evidence="6" id="KW-0347">Helicase</keyword>
<protein>
    <recommendedName>
        <fullName evidence="10">RING-type domain-containing protein</fullName>
    </recommendedName>
</protein>
<dbReference type="PROSITE" id="PS50089">
    <property type="entry name" value="ZF_RING_2"/>
    <property type="match status" value="1"/>
</dbReference>
<dbReference type="InterPro" id="IPR017907">
    <property type="entry name" value="Znf_RING_CS"/>
</dbReference>
<evidence type="ECO:0000256" key="8">
    <source>
        <dbReference type="ARBA" id="ARBA00022840"/>
    </source>
</evidence>
<dbReference type="InterPro" id="IPR001841">
    <property type="entry name" value="Znf_RING"/>
</dbReference>
<dbReference type="Proteomes" id="UP000698800">
    <property type="component" value="Unassembled WGS sequence"/>
</dbReference>
<keyword evidence="8" id="KW-0067">ATP-binding</keyword>
<dbReference type="SUPFAM" id="SSF52540">
    <property type="entry name" value="P-loop containing nucleoside triphosphate hydrolases"/>
    <property type="match status" value="2"/>
</dbReference>
<dbReference type="GO" id="GO:0008094">
    <property type="term" value="F:ATP-dependent activity, acting on DNA"/>
    <property type="evidence" value="ECO:0007669"/>
    <property type="project" value="TreeGrafter"/>
</dbReference>
<dbReference type="InterPro" id="IPR000330">
    <property type="entry name" value="SNF2_N"/>
</dbReference>
<dbReference type="InterPro" id="IPR013083">
    <property type="entry name" value="Znf_RING/FYVE/PHD"/>
</dbReference>
<keyword evidence="7" id="KW-0862">Zinc</keyword>
<evidence type="ECO:0000259" key="10">
    <source>
        <dbReference type="PROSITE" id="PS50089"/>
    </source>
</evidence>
<dbReference type="Gene3D" id="3.40.50.10810">
    <property type="entry name" value="Tandem AAA-ATPase domain"/>
    <property type="match status" value="1"/>
</dbReference>
<dbReference type="InterPro" id="IPR050628">
    <property type="entry name" value="SNF2_RAD54_helicase_TF"/>
</dbReference>
<accession>A0A9P8HV22</accession>
<dbReference type="CDD" id="cd18793">
    <property type="entry name" value="SF2_C_SNF"/>
    <property type="match status" value="1"/>
</dbReference>
<dbReference type="InterPro" id="IPR027417">
    <property type="entry name" value="P-loop_NTPase"/>
</dbReference>
<dbReference type="InterPro" id="IPR049730">
    <property type="entry name" value="SNF2/RAD54-like_C"/>
</dbReference>
<reference evidence="11" key="1">
    <citation type="submission" date="2021-03" db="EMBL/GenBank/DDBJ databases">
        <title>Comparative genomics and phylogenomic investigation of the class Geoglossomycetes provide insights into ecological specialization and systematics.</title>
        <authorList>
            <person name="Melie T."/>
            <person name="Pirro S."/>
            <person name="Miller A.N."/>
            <person name="Quandt A."/>
        </authorList>
    </citation>
    <scope>NUCLEOTIDE SEQUENCE</scope>
    <source>
        <strain evidence="11">GBOQ0MN5Z8</strain>
    </source>
</reference>
<evidence type="ECO:0000256" key="7">
    <source>
        <dbReference type="ARBA" id="ARBA00022833"/>
    </source>
</evidence>
<evidence type="ECO:0000256" key="6">
    <source>
        <dbReference type="ARBA" id="ARBA00022806"/>
    </source>
</evidence>
<keyword evidence="2" id="KW-0479">Metal-binding</keyword>
<dbReference type="AlphaFoldDB" id="A0A9P8HV22"/>
<dbReference type="GO" id="GO:0005634">
    <property type="term" value="C:nucleus"/>
    <property type="evidence" value="ECO:0007669"/>
    <property type="project" value="TreeGrafter"/>
</dbReference>
<evidence type="ECO:0000256" key="1">
    <source>
        <dbReference type="ARBA" id="ARBA00007025"/>
    </source>
</evidence>
<dbReference type="GO" id="GO:0006281">
    <property type="term" value="P:DNA repair"/>
    <property type="evidence" value="ECO:0007669"/>
    <property type="project" value="TreeGrafter"/>
</dbReference>
<dbReference type="GO" id="GO:0008270">
    <property type="term" value="F:zinc ion binding"/>
    <property type="evidence" value="ECO:0007669"/>
    <property type="project" value="UniProtKB-KW"/>
</dbReference>
<comment type="caution">
    <text evidence="11">The sequence shown here is derived from an EMBL/GenBank/DDBJ whole genome shotgun (WGS) entry which is preliminary data.</text>
</comment>
<sequence>MFSDDVEGDIQMSESFNNHVPEYVTTTVATEASFSIVAGTSNGEGNISCLDSALQKEIYNAKIGIPNDFLAGDRYLLDLLAAKDANQILYLVYRKHYIILQTRSGKDVAVLDTRTTKALKTLSDLKSVRFEAFPIADGLANGVQVWKEKGKITGISVEINVYGGRDVVNVVGKNLSRSAIYLQHPGHLGDNIEYHNPHYLTLPGQLRLEHCTLTPPYCPGEPTKGTSGPDIATVFDSLKRYRCLQQVDVDLQVRTSLLSHQKEGVHFMAQREGGEPFSDFNLWKADYRDGQYLYRHAIVGSTQCIQPLEAGGGILADDMGLGKTLTVLATIVRSMDRAREFVAFQQGGTSNGVNGTRISAKSTLVLAPSTRRLTDPAKFLDYDIVLTTYATAASEFSKDNSVLHNINWFRIVLDEDSVCLRRTKHLLNIPAPLDKLRKLYLSPAEQQHYTTVCGELRTAIDDAVSSKDTTKTCHGILQAILRLRLLCNHGTFERRSSLVLDGSLPSDPDEAFTLLQQSEETTCSYCSYEAIPPAGMEGPSSYHLTVCSHLLCPECLPQYENGLKGLGRGRGYQCPICQQSIGLNYLATTQKRQDHFMTDAKASPRSLPSNFQPHGYSSKINALVEDLERIPDGTKSRIFILEPQWNPAVENQAIGRVLRLGQTRPVTVVRYVVHDTIEESVRSRQSKKLQLAEFTWDQEEGEQKDEKLRRLMVRKLHAKQFYI</sequence>
<evidence type="ECO:0000256" key="3">
    <source>
        <dbReference type="ARBA" id="ARBA00022741"/>
    </source>
</evidence>
<evidence type="ECO:0000256" key="5">
    <source>
        <dbReference type="ARBA" id="ARBA00022801"/>
    </source>
</evidence>
<gene>
    <name evidence="11" type="ORF">FGG08_007035</name>
</gene>
<evidence type="ECO:0000313" key="11">
    <source>
        <dbReference type="EMBL" id="KAH0536054.1"/>
    </source>
</evidence>
<evidence type="ECO:0000256" key="9">
    <source>
        <dbReference type="PROSITE-ProRule" id="PRU00175"/>
    </source>
</evidence>
<dbReference type="EMBL" id="JAGHQL010000239">
    <property type="protein sequence ID" value="KAH0536054.1"/>
    <property type="molecule type" value="Genomic_DNA"/>
</dbReference>
<proteinExistence type="inferred from homology"/>
<keyword evidence="12" id="KW-1185">Reference proteome</keyword>
<keyword evidence="5" id="KW-0378">Hydrolase</keyword>
<dbReference type="InterPro" id="IPR038718">
    <property type="entry name" value="SNF2-like_sf"/>
</dbReference>
<keyword evidence="4 9" id="KW-0863">Zinc-finger</keyword>
<evidence type="ECO:0000313" key="12">
    <source>
        <dbReference type="Proteomes" id="UP000698800"/>
    </source>
</evidence>
<dbReference type="Pfam" id="PF00176">
    <property type="entry name" value="SNF2-rel_dom"/>
    <property type="match status" value="1"/>
</dbReference>
<dbReference type="PANTHER" id="PTHR45626:SF52">
    <property type="entry name" value="SINGLE-STRANDED DNA-DEPENDENT ATPASE (EUROFUNG)"/>
    <property type="match status" value="1"/>
</dbReference>
<evidence type="ECO:0000256" key="4">
    <source>
        <dbReference type="ARBA" id="ARBA00022771"/>
    </source>
</evidence>
<dbReference type="PANTHER" id="PTHR45626">
    <property type="entry name" value="TRANSCRIPTION TERMINATION FACTOR 2-RELATED"/>
    <property type="match status" value="1"/>
</dbReference>
<dbReference type="OrthoDB" id="448448at2759"/>
<organism evidence="11 12">
    <name type="scientific">Glutinoglossum americanum</name>
    <dbReference type="NCBI Taxonomy" id="1670608"/>
    <lineage>
        <taxon>Eukaryota</taxon>
        <taxon>Fungi</taxon>
        <taxon>Dikarya</taxon>
        <taxon>Ascomycota</taxon>
        <taxon>Pezizomycotina</taxon>
        <taxon>Geoglossomycetes</taxon>
        <taxon>Geoglossales</taxon>
        <taxon>Geoglossaceae</taxon>
        <taxon>Glutinoglossum</taxon>
    </lineage>
</organism>
<dbReference type="GO" id="GO:0016787">
    <property type="term" value="F:hydrolase activity"/>
    <property type="evidence" value="ECO:0007669"/>
    <property type="project" value="UniProtKB-KW"/>
</dbReference>
<dbReference type="Gene3D" id="3.40.50.300">
    <property type="entry name" value="P-loop containing nucleotide triphosphate hydrolases"/>
    <property type="match status" value="1"/>
</dbReference>
<comment type="similarity">
    <text evidence="1">Belongs to the SNF2/RAD54 helicase family.</text>
</comment>
<dbReference type="Gene3D" id="3.30.40.10">
    <property type="entry name" value="Zinc/RING finger domain, C3HC4 (zinc finger)"/>
    <property type="match status" value="1"/>
</dbReference>
<keyword evidence="3" id="KW-0547">Nucleotide-binding</keyword>
<dbReference type="SUPFAM" id="SSF57850">
    <property type="entry name" value="RING/U-box"/>
    <property type="match status" value="1"/>
</dbReference>
<dbReference type="GO" id="GO:0005524">
    <property type="term" value="F:ATP binding"/>
    <property type="evidence" value="ECO:0007669"/>
    <property type="project" value="UniProtKB-KW"/>
</dbReference>
<dbReference type="GO" id="GO:0004386">
    <property type="term" value="F:helicase activity"/>
    <property type="evidence" value="ECO:0007669"/>
    <property type="project" value="UniProtKB-KW"/>
</dbReference>
<dbReference type="PROSITE" id="PS00518">
    <property type="entry name" value="ZF_RING_1"/>
    <property type="match status" value="1"/>
</dbReference>
<evidence type="ECO:0000256" key="2">
    <source>
        <dbReference type="ARBA" id="ARBA00022723"/>
    </source>
</evidence>